<evidence type="ECO:0000256" key="6">
    <source>
        <dbReference type="ARBA" id="ARBA00023136"/>
    </source>
</evidence>
<evidence type="ECO:0000313" key="10">
    <source>
        <dbReference type="Proteomes" id="UP000602050"/>
    </source>
</evidence>
<comment type="subcellular location">
    <subcellularLocation>
        <location evidence="1 7">Cell membrane</location>
        <topology evidence="1 7">Multi-pass membrane protein</topology>
    </subcellularLocation>
</comment>
<dbReference type="GO" id="GO:0005886">
    <property type="term" value="C:plasma membrane"/>
    <property type="evidence" value="ECO:0007669"/>
    <property type="project" value="UniProtKB-SubCell"/>
</dbReference>
<comment type="caution">
    <text evidence="9">The sequence shown here is derived from an EMBL/GenBank/DDBJ whole genome shotgun (WGS) entry which is preliminary data.</text>
</comment>
<dbReference type="Proteomes" id="UP000602050">
    <property type="component" value="Unassembled WGS sequence"/>
</dbReference>
<keyword evidence="4 7" id="KW-0812">Transmembrane</keyword>
<protein>
    <submittedName>
        <fullName evidence="9">ABC transporter permease</fullName>
    </submittedName>
</protein>
<keyword evidence="10" id="KW-1185">Reference proteome</keyword>
<comment type="similarity">
    <text evidence="7">Belongs to the binding-protein-dependent transport system permease family.</text>
</comment>
<evidence type="ECO:0000256" key="7">
    <source>
        <dbReference type="RuleBase" id="RU363032"/>
    </source>
</evidence>
<keyword evidence="2 7" id="KW-0813">Transport</keyword>
<gene>
    <name evidence="9" type="ORF">GCM10010978_18200</name>
</gene>
<feature type="domain" description="ABC transmembrane type-1" evidence="8">
    <location>
        <begin position="59"/>
        <end position="248"/>
    </location>
</feature>
<evidence type="ECO:0000256" key="5">
    <source>
        <dbReference type="ARBA" id="ARBA00022989"/>
    </source>
</evidence>
<evidence type="ECO:0000256" key="4">
    <source>
        <dbReference type="ARBA" id="ARBA00022692"/>
    </source>
</evidence>
<dbReference type="InterPro" id="IPR000515">
    <property type="entry name" value="MetI-like"/>
</dbReference>
<sequence length="262" mass="29051">MKILCLLLFLLVFMLIQIFLDGKSIEANFSEKNLSPSFQHPFGTDWLGRDMLLRTFIGLGISFKVGIFAALLSTALALFFSILAAVHKVFDAFVTGLIDIFLSIPNLLLVILIVFAFGGGPTGVILAIGFTHWPKSTRLLRAEIMQVKTAPYVQISGKMGKSPFWIVKEHFLPQLMPQLLVGFTLLFPHAVLHEAAISFLGFGLPPEQPAIGTILSESMQYFVTGMWWLAFFPGCLLVLFVIIVNQLGKLLVQLFFPSESLS</sequence>
<feature type="transmembrane region" description="Helical" evidence="7">
    <location>
        <begin position="179"/>
        <end position="205"/>
    </location>
</feature>
<dbReference type="AlphaFoldDB" id="A0A8J2TKF5"/>
<evidence type="ECO:0000256" key="1">
    <source>
        <dbReference type="ARBA" id="ARBA00004651"/>
    </source>
</evidence>
<reference evidence="9" key="2">
    <citation type="submission" date="2020-09" db="EMBL/GenBank/DDBJ databases">
        <authorList>
            <person name="Sun Q."/>
            <person name="Zhou Y."/>
        </authorList>
    </citation>
    <scope>NUCLEOTIDE SEQUENCE</scope>
    <source>
        <strain evidence="9">CGMCC 1.12360</strain>
    </source>
</reference>
<keyword evidence="6 7" id="KW-0472">Membrane</keyword>
<dbReference type="PROSITE" id="PS50928">
    <property type="entry name" value="ABC_TM1"/>
    <property type="match status" value="1"/>
</dbReference>
<dbReference type="EMBL" id="BMEV01000030">
    <property type="protein sequence ID" value="GFZ76838.1"/>
    <property type="molecule type" value="Genomic_DNA"/>
</dbReference>
<feature type="transmembrane region" description="Helical" evidence="7">
    <location>
        <begin position="225"/>
        <end position="244"/>
    </location>
</feature>
<dbReference type="RefSeq" id="WP_229733613.1">
    <property type="nucleotide sequence ID" value="NZ_BMEV01000030.1"/>
</dbReference>
<dbReference type="PANTHER" id="PTHR43386:SF23">
    <property type="entry name" value="ABC TRANSPORTER"/>
    <property type="match status" value="1"/>
</dbReference>
<proteinExistence type="inferred from homology"/>
<evidence type="ECO:0000256" key="2">
    <source>
        <dbReference type="ARBA" id="ARBA00022448"/>
    </source>
</evidence>
<keyword evidence="5 7" id="KW-1133">Transmembrane helix</keyword>
<dbReference type="InterPro" id="IPR035906">
    <property type="entry name" value="MetI-like_sf"/>
</dbReference>
<dbReference type="GO" id="GO:0055085">
    <property type="term" value="P:transmembrane transport"/>
    <property type="evidence" value="ECO:0007669"/>
    <property type="project" value="InterPro"/>
</dbReference>
<name>A0A8J2TKF5_9BACI</name>
<dbReference type="Pfam" id="PF00528">
    <property type="entry name" value="BPD_transp_1"/>
    <property type="match status" value="1"/>
</dbReference>
<dbReference type="SUPFAM" id="SSF161098">
    <property type="entry name" value="MetI-like"/>
    <property type="match status" value="1"/>
</dbReference>
<evidence type="ECO:0000256" key="3">
    <source>
        <dbReference type="ARBA" id="ARBA00022475"/>
    </source>
</evidence>
<dbReference type="CDD" id="cd06261">
    <property type="entry name" value="TM_PBP2"/>
    <property type="match status" value="1"/>
</dbReference>
<dbReference type="InterPro" id="IPR050366">
    <property type="entry name" value="BP-dependent_transpt_permease"/>
</dbReference>
<dbReference type="PANTHER" id="PTHR43386">
    <property type="entry name" value="OLIGOPEPTIDE TRANSPORT SYSTEM PERMEASE PROTEIN APPC"/>
    <property type="match status" value="1"/>
</dbReference>
<feature type="transmembrane region" description="Helical" evidence="7">
    <location>
        <begin position="108"/>
        <end position="131"/>
    </location>
</feature>
<evidence type="ECO:0000313" key="9">
    <source>
        <dbReference type="EMBL" id="GFZ76838.1"/>
    </source>
</evidence>
<evidence type="ECO:0000259" key="8">
    <source>
        <dbReference type="PROSITE" id="PS50928"/>
    </source>
</evidence>
<keyword evidence="3" id="KW-1003">Cell membrane</keyword>
<organism evidence="9 10">
    <name type="scientific">Compostibacillus humi</name>
    <dbReference type="NCBI Taxonomy" id="1245525"/>
    <lineage>
        <taxon>Bacteria</taxon>
        <taxon>Bacillati</taxon>
        <taxon>Bacillota</taxon>
        <taxon>Bacilli</taxon>
        <taxon>Bacillales</taxon>
        <taxon>Bacillaceae</taxon>
        <taxon>Compostibacillus</taxon>
    </lineage>
</organism>
<accession>A0A8J2TKF5</accession>
<reference evidence="9" key="1">
    <citation type="journal article" date="2014" name="Int. J. Syst. Evol. Microbiol.">
        <title>Complete genome sequence of Corynebacterium casei LMG S-19264T (=DSM 44701T), isolated from a smear-ripened cheese.</title>
        <authorList>
            <consortium name="US DOE Joint Genome Institute (JGI-PGF)"/>
            <person name="Walter F."/>
            <person name="Albersmeier A."/>
            <person name="Kalinowski J."/>
            <person name="Ruckert C."/>
        </authorList>
    </citation>
    <scope>NUCLEOTIDE SEQUENCE</scope>
    <source>
        <strain evidence="9">CGMCC 1.12360</strain>
    </source>
</reference>
<dbReference type="Gene3D" id="1.10.3720.10">
    <property type="entry name" value="MetI-like"/>
    <property type="match status" value="1"/>
</dbReference>